<reference evidence="1 2" key="1">
    <citation type="submission" date="2020-08" db="EMBL/GenBank/DDBJ databases">
        <title>Hymenobacter sp. S2-20-2 genome sequencing.</title>
        <authorList>
            <person name="Jin L."/>
        </authorList>
    </citation>
    <scope>NUCLEOTIDE SEQUENCE [LARGE SCALE GENOMIC DNA]</scope>
    <source>
        <strain evidence="1 2">S2-20-2</strain>
    </source>
</reference>
<evidence type="ECO:0000313" key="2">
    <source>
        <dbReference type="Proteomes" id="UP000515489"/>
    </source>
</evidence>
<accession>A0A7G7W7K4</accession>
<dbReference type="RefSeq" id="WP_185888260.1">
    <property type="nucleotide sequence ID" value="NZ_CP060202.1"/>
</dbReference>
<evidence type="ECO:0008006" key="3">
    <source>
        <dbReference type="Google" id="ProtNLM"/>
    </source>
</evidence>
<organism evidence="1 2">
    <name type="scientific">Hymenobacter sediminicola</name>
    <dbReference type="NCBI Taxonomy" id="2761579"/>
    <lineage>
        <taxon>Bacteria</taxon>
        <taxon>Pseudomonadati</taxon>
        <taxon>Bacteroidota</taxon>
        <taxon>Cytophagia</taxon>
        <taxon>Cytophagales</taxon>
        <taxon>Hymenobacteraceae</taxon>
        <taxon>Hymenobacter</taxon>
    </lineage>
</organism>
<dbReference type="EMBL" id="CP060202">
    <property type="protein sequence ID" value="QNH62347.1"/>
    <property type="molecule type" value="Genomic_DNA"/>
</dbReference>
<protein>
    <recommendedName>
        <fullName evidence="3">Roadblock/LC7 domain-containing protein</fullName>
    </recommendedName>
</protein>
<dbReference type="AlphaFoldDB" id="A0A7G7W7K4"/>
<dbReference type="Proteomes" id="UP000515489">
    <property type="component" value="Chromosome"/>
</dbReference>
<keyword evidence="2" id="KW-1185">Reference proteome</keyword>
<proteinExistence type="predicted"/>
<evidence type="ECO:0000313" key="1">
    <source>
        <dbReference type="EMBL" id="QNH62347.1"/>
    </source>
</evidence>
<gene>
    <name evidence="1" type="ORF">H4317_00520</name>
</gene>
<sequence>MQFPFLSRISLRKITVGTKDEAGQAARTVLEQLLTELPEMLLACLVEVSSGRVLASYTTASALNPNQISLRYAKLLRQTDSALAARQIPGGPLTEMTLLLEDQLHLIRPLPTRGWYCFLAVRFADTNLGMASEILRRQTAQLQ</sequence>
<name>A0A7G7W7K4_9BACT</name>
<dbReference type="KEGG" id="hsk:H4317_00520"/>